<dbReference type="PANTHER" id="PTHR31672">
    <property type="entry name" value="BNACNNG10540D PROTEIN"/>
    <property type="match status" value="1"/>
</dbReference>
<proteinExistence type="predicted"/>
<sequence length="482" mass="54319">MEHVRFDQQQLLERHNDFILRVLGSVANRERVEPIAAVLEDSYEPCPNSPRNAGMANLDDVLCVRKLCPNCTAAGCVWTTSFGTTGYWRKVRRELEVAVGPTLDPEIWEQLQPDLLGHVLARLPTDGIGRVRALSKAWNTSMSTSSLVAKQCAEAQPNLHALMGFSVVTRECWVRAYDTRACKWHAYSIPSIPKLYASSISSSDAGLACFVPHRGDEDLVLEPVLVCNPLTREWKQLPMQRLVLKQACMVQLRVDRGTGSYSVTLVGRGTHVYEGVAEVYNSKTGEWSAVVSEGKVDLHDLEPRTLGVFDSSTQQLLAYREEHFPTWPLTDSEGQPLEDLADGYWEVRGLAIHGNDLYVLESFPHSEEDRESTWFNVAKYEEGCWGFGSTGLPTFTGHPEIVELEMDFTHAFGETLFVCKTFFLVVGSDKSDQDIFQVTLYDVESGEWLPQFEIVCDEEWPNIMHEEMNKAFLCELLWDASP</sequence>
<dbReference type="Proteomes" id="UP000822688">
    <property type="component" value="Chromosome 1"/>
</dbReference>
<dbReference type="EMBL" id="CM026421">
    <property type="protein sequence ID" value="KAG0589424.1"/>
    <property type="molecule type" value="Genomic_DNA"/>
</dbReference>
<name>A0A8T0J0D1_CERPU</name>
<comment type="caution">
    <text evidence="1">The sequence shown here is derived from an EMBL/GenBank/DDBJ whole genome shotgun (WGS) entry which is preliminary data.</text>
</comment>
<protein>
    <recommendedName>
        <fullName evidence="3">F-box domain-containing protein</fullName>
    </recommendedName>
</protein>
<organism evidence="1 2">
    <name type="scientific">Ceratodon purpureus</name>
    <name type="common">Fire moss</name>
    <name type="synonym">Dicranum purpureum</name>
    <dbReference type="NCBI Taxonomy" id="3225"/>
    <lineage>
        <taxon>Eukaryota</taxon>
        <taxon>Viridiplantae</taxon>
        <taxon>Streptophyta</taxon>
        <taxon>Embryophyta</taxon>
        <taxon>Bryophyta</taxon>
        <taxon>Bryophytina</taxon>
        <taxon>Bryopsida</taxon>
        <taxon>Dicranidae</taxon>
        <taxon>Pseudoditrichales</taxon>
        <taxon>Ditrichaceae</taxon>
        <taxon>Ceratodon</taxon>
    </lineage>
</organism>
<dbReference type="SUPFAM" id="SSF117281">
    <property type="entry name" value="Kelch motif"/>
    <property type="match status" value="1"/>
</dbReference>
<evidence type="ECO:0008006" key="3">
    <source>
        <dbReference type="Google" id="ProtNLM"/>
    </source>
</evidence>
<gene>
    <name evidence="1" type="ORF">KC19_1G020100</name>
</gene>
<dbReference type="InterPro" id="IPR015915">
    <property type="entry name" value="Kelch-typ_b-propeller"/>
</dbReference>
<keyword evidence="2" id="KW-1185">Reference proteome</keyword>
<dbReference type="InterPro" id="IPR050796">
    <property type="entry name" value="SCF_F-box_component"/>
</dbReference>
<dbReference type="PANTHER" id="PTHR31672:SF2">
    <property type="entry name" value="F-BOX DOMAIN-CONTAINING PROTEIN"/>
    <property type="match status" value="1"/>
</dbReference>
<dbReference type="SUPFAM" id="SSF81383">
    <property type="entry name" value="F-box domain"/>
    <property type="match status" value="1"/>
</dbReference>
<dbReference type="AlphaFoldDB" id="A0A8T0J0D1"/>
<accession>A0A8T0J0D1</accession>
<reference evidence="1" key="1">
    <citation type="submission" date="2020-06" db="EMBL/GenBank/DDBJ databases">
        <title>WGS assembly of Ceratodon purpureus strain R40.</title>
        <authorList>
            <person name="Carey S.B."/>
            <person name="Jenkins J."/>
            <person name="Shu S."/>
            <person name="Lovell J.T."/>
            <person name="Sreedasyam A."/>
            <person name="Maumus F."/>
            <person name="Tiley G.P."/>
            <person name="Fernandez-Pozo N."/>
            <person name="Barry K."/>
            <person name="Chen C."/>
            <person name="Wang M."/>
            <person name="Lipzen A."/>
            <person name="Daum C."/>
            <person name="Saski C.A."/>
            <person name="Payton A.C."/>
            <person name="Mcbreen J.C."/>
            <person name="Conrad R.E."/>
            <person name="Kollar L.M."/>
            <person name="Olsson S."/>
            <person name="Huttunen S."/>
            <person name="Landis J.B."/>
            <person name="Wickett N.J."/>
            <person name="Johnson M.G."/>
            <person name="Rensing S.A."/>
            <person name="Grimwood J."/>
            <person name="Schmutz J."/>
            <person name="Mcdaniel S.F."/>
        </authorList>
    </citation>
    <scope>NUCLEOTIDE SEQUENCE</scope>
    <source>
        <strain evidence="1">R40</strain>
    </source>
</reference>
<dbReference type="InterPro" id="IPR036047">
    <property type="entry name" value="F-box-like_dom_sf"/>
</dbReference>
<evidence type="ECO:0000313" key="1">
    <source>
        <dbReference type="EMBL" id="KAG0589424.1"/>
    </source>
</evidence>
<evidence type="ECO:0000313" key="2">
    <source>
        <dbReference type="Proteomes" id="UP000822688"/>
    </source>
</evidence>